<keyword evidence="8 15" id="KW-0489">Methyltransferase</keyword>
<comment type="subunit">
    <text evidence="4 15 16">Homodimer.</text>
</comment>
<evidence type="ECO:0000256" key="14">
    <source>
        <dbReference type="ARBA" id="ARBA00047783"/>
    </source>
</evidence>
<feature type="compositionally biased region" description="Low complexity" evidence="17">
    <location>
        <begin position="283"/>
        <end position="311"/>
    </location>
</feature>
<reference evidence="19 20" key="1">
    <citation type="submission" date="2020-08" db="EMBL/GenBank/DDBJ databases">
        <title>Genomic Encyclopedia of Type Strains, Phase IV (KMG-IV): sequencing the most valuable type-strain genomes for metagenomic binning, comparative biology and taxonomic classification.</title>
        <authorList>
            <person name="Goeker M."/>
        </authorList>
    </citation>
    <scope>NUCLEOTIDE SEQUENCE [LARGE SCALE GENOMIC DNA]</scope>
    <source>
        <strain evidence="19 20">DSM 45615</strain>
    </source>
</reference>
<evidence type="ECO:0000313" key="20">
    <source>
        <dbReference type="Proteomes" id="UP000578449"/>
    </source>
</evidence>
<feature type="domain" description="tRNA methyltransferase TRMD/TRM10-type" evidence="18">
    <location>
        <begin position="1"/>
        <end position="235"/>
    </location>
</feature>
<dbReference type="HAMAP" id="MF_00605">
    <property type="entry name" value="TrmD"/>
    <property type="match status" value="1"/>
</dbReference>
<comment type="catalytic activity">
    <reaction evidence="14 15 16">
        <text>guanosine(37) in tRNA + S-adenosyl-L-methionine = N(1)-methylguanosine(37) in tRNA + S-adenosyl-L-homocysteine + H(+)</text>
        <dbReference type="Rhea" id="RHEA:36899"/>
        <dbReference type="Rhea" id="RHEA-COMP:10145"/>
        <dbReference type="Rhea" id="RHEA-COMP:10147"/>
        <dbReference type="ChEBI" id="CHEBI:15378"/>
        <dbReference type="ChEBI" id="CHEBI:57856"/>
        <dbReference type="ChEBI" id="CHEBI:59789"/>
        <dbReference type="ChEBI" id="CHEBI:73542"/>
        <dbReference type="ChEBI" id="CHEBI:74269"/>
        <dbReference type="EC" id="2.1.1.228"/>
    </reaction>
</comment>
<evidence type="ECO:0000256" key="2">
    <source>
        <dbReference type="ARBA" id="ARBA00004496"/>
    </source>
</evidence>
<dbReference type="Proteomes" id="UP000578449">
    <property type="component" value="Unassembled WGS sequence"/>
</dbReference>
<evidence type="ECO:0000256" key="9">
    <source>
        <dbReference type="ARBA" id="ARBA00022679"/>
    </source>
</evidence>
<evidence type="ECO:0000256" key="6">
    <source>
        <dbReference type="ARBA" id="ARBA00014679"/>
    </source>
</evidence>
<feature type="binding site" evidence="15">
    <location>
        <position position="116"/>
    </location>
    <ligand>
        <name>S-adenosyl-L-methionine</name>
        <dbReference type="ChEBI" id="CHEBI:59789"/>
    </ligand>
</feature>
<dbReference type="EC" id="2.1.1.228" evidence="5 15"/>
<dbReference type="AlphaFoldDB" id="A0A840PHE7"/>
<gene>
    <name evidence="15" type="primary">trmD</name>
    <name evidence="19" type="ORF">HNP84_008019</name>
</gene>
<dbReference type="InterPro" id="IPR002649">
    <property type="entry name" value="tRNA_m1G_MeTrfase_TrmD"/>
</dbReference>
<keyword evidence="7 15" id="KW-0963">Cytoplasm</keyword>
<comment type="subcellular location">
    <subcellularLocation>
        <location evidence="2 15 16">Cytoplasm</location>
    </subcellularLocation>
</comment>
<evidence type="ECO:0000256" key="11">
    <source>
        <dbReference type="ARBA" id="ARBA00022694"/>
    </source>
</evidence>
<comment type="similarity">
    <text evidence="3 15 16">Belongs to the RNA methyltransferase TrmD family.</text>
</comment>
<accession>A0A840PHE7</accession>
<dbReference type="Gene3D" id="3.40.1280.10">
    <property type="match status" value="1"/>
</dbReference>
<feature type="region of interest" description="Disordered" evidence="17">
    <location>
        <begin position="253"/>
        <end position="348"/>
    </location>
</feature>
<dbReference type="PANTHER" id="PTHR46417:SF1">
    <property type="entry name" value="TRNA (GUANINE-N(1)-)-METHYLTRANSFERASE"/>
    <property type="match status" value="1"/>
</dbReference>
<dbReference type="GO" id="GO:0002939">
    <property type="term" value="P:tRNA N1-guanine methylation"/>
    <property type="evidence" value="ECO:0007669"/>
    <property type="project" value="TreeGrafter"/>
</dbReference>
<comment type="caution">
    <text evidence="19">The sequence shown here is derived from an EMBL/GenBank/DDBJ whole genome shotgun (WGS) entry which is preliminary data.</text>
</comment>
<name>A0A840PHE7_9ACTN</name>
<organism evidence="19 20">
    <name type="scientific">Thermocatellispora tengchongensis</name>
    <dbReference type="NCBI Taxonomy" id="1073253"/>
    <lineage>
        <taxon>Bacteria</taxon>
        <taxon>Bacillati</taxon>
        <taxon>Actinomycetota</taxon>
        <taxon>Actinomycetes</taxon>
        <taxon>Streptosporangiales</taxon>
        <taxon>Streptosporangiaceae</taxon>
        <taxon>Thermocatellispora</taxon>
    </lineage>
</organism>
<dbReference type="PANTHER" id="PTHR46417">
    <property type="entry name" value="TRNA (GUANINE-N(1)-)-METHYLTRANSFERASE"/>
    <property type="match status" value="1"/>
</dbReference>
<dbReference type="GO" id="GO:0005829">
    <property type="term" value="C:cytosol"/>
    <property type="evidence" value="ECO:0007669"/>
    <property type="project" value="TreeGrafter"/>
</dbReference>
<dbReference type="SUPFAM" id="SSF75217">
    <property type="entry name" value="alpha/beta knot"/>
    <property type="match status" value="1"/>
</dbReference>
<dbReference type="CDD" id="cd18080">
    <property type="entry name" value="TrmD-like"/>
    <property type="match status" value="1"/>
</dbReference>
<dbReference type="NCBIfam" id="NF000648">
    <property type="entry name" value="PRK00026.1"/>
    <property type="match status" value="1"/>
</dbReference>
<keyword evidence="10 15" id="KW-0949">S-adenosyl-L-methionine</keyword>
<evidence type="ECO:0000256" key="3">
    <source>
        <dbReference type="ARBA" id="ARBA00007630"/>
    </source>
</evidence>
<evidence type="ECO:0000256" key="1">
    <source>
        <dbReference type="ARBA" id="ARBA00002634"/>
    </source>
</evidence>
<feature type="compositionally biased region" description="Pro residues" evidence="17">
    <location>
        <begin position="268"/>
        <end position="282"/>
    </location>
</feature>
<keyword evidence="9 15" id="KW-0808">Transferase</keyword>
<evidence type="ECO:0000256" key="12">
    <source>
        <dbReference type="ARBA" id="ARBA00029736"/>
    </source>
</evidence>
<dbReference type="GO" id="GO:0052906">
    <property type="term" value="F:tRNA (guanine(37)-N1)-methyltransferase activity"/>
    <property type="evidence" value="ECO:0007669"/>
    <property type="project" value="UniProtKB-UniRule"/>
</dbReference>
<dbReference type="Pfam" id="PF01746">
    <property type="entry name" value="tRNA_m1G_MT"/>
    <property type="match status" value="1"/>
</dbReference>
<dbReference type="InterPro" id="IPR016009">
    <property type="entry name" value="tRNA_MeTrfase_TRMD/TRM10"/>
</dbReference>
<dbReference type="EMBL" id="JACHGN010000022">
    <property type="protein sequence ID" value="MBB5138266.1"/>
    <property type="molecule type" value="Genomic_DNA"/>
</dbReference>
<dbReference type="NCBIfam" id="TIGR00088">
    <property type="entry name" value="trmD"/>
    <property type="match status" value="1"/>
</dbReference>
<dbReference type="InterPro" id="IPR023148">
    <property type="entry name" value="tRNA_m1G_MeTrfase_C_sf"/>
</dbReference>
<dbReference type="FunFam" id="1.10.1270.20:FF:000002">
    <property type="entry name" value="tRNA (guanine-N(1)-)-methyltransferase"/>
    <property type="match status" value="1"/>
</dbReference>
<dbReference type="Gene3D" id="1.10.1270.20">
    <property type="entry name" value="tRNA(m1g37)methyltransferase, domain 2"/>
    <property type="match status" value="1"/>
</dbReference>
<proteinExistence type="inferred from homology"/>
<evidence type="ECO:0000256" key="4">
    <source>
        <dbReference type="ARBA" id="ARBA00011738"/>
    </source>
</evidence>
<evidence type="ECO:0000256" key="5">
    <source>
        <dbReference type="ARBA" id="ARBA00012807"/>
    </source>
</evidence>
<keyword evidence="11 15" id="KW-0819">tRNA processing</keyword>
<evidence type="ECO:0000256" key="15">
    <source>
        <dbReference type="HAMAP-Rule" id="MF_00605"/>
    </source>
</evidence>
<dbReference type="InterPro" id="IPR029026">
    <property type="entry name" value="tRNA_m1G_MTases_N"/>
</dbReference>
<evidence type="ECO:0000256" key="13">
    <source>
        <dbReference type="ARBA" id="ARBA00033392"/>
    </source>
</evidence>
<evidence type="ECO:0000256" key="17">
    <source>
        <dbReference type="SAM" id="MobiDB-lite"/>
    </source>
</evidence>
<evidence type="ECO:0000256" key="16">
    <source>
        <dbReference type="RuleBase" id="RU003464"/>
    </source>
</evidence>
<evidence type="ECO:0000259" key="18">
    <source>
        <dbReference type="Pfam" id="PF01746"/>
    </source>
</evidence>
<dbReference type="FunFam" id="3.40.1280.10:FF:000001">
    <property type="entry name" value="tRNA (guanine-N(1)-)-methyltransferase"/>
    <property type="match status" value="1"/>
</dbReference>
<protein>
    <recommendedName>
        <fullName evidence="6 15">tRNA (guanine-N(1)-)-methyltransferase</fullName>
        <ecNumber evidence="5 15">2.1.1.228</ecNumber>
    </recommendedName>
    <alternativeName>
        <fullName evidence="12 15">M1G-methyltransferase</fullName>
    </alternativeName>
    <alternativeName>
        <fullName evidence="13 15">tRNA [GM37] methyltransferase</fullName>
    </alternativeName>
</protein>
<evidence type="ECO:0000256" key="10">
    <source>
        <dbReference type="ARBA" id="ARBA00022691"/>
    </source>
</evidence>
<comment type="function">
    <text evidence="1 15 16">Specifically methylates guanosine-37 in various tRNAs.</text>
</comment>
<keyword evidence="20" id="KW-1185">Reference proteome</keyword>
<evidence type="ECO:0000256" key="7">
    <source>
        <dbReference type="ARBA" id="ARBA00022490"/>
    </source>
</evidence>
<sequence>MRIDIVSIFPEYFAPLGVSLIGKARERGILDVCLHQLRDWTDDVHRTVDDTPYGGGPGMVMKPEPWGEALDDIITSGAATGQDQPRLIVPTPSGRPFTQQLAVELAAEPWLVFACGRYEGIDSRVMAEYATRLRVDEVSIGDYVLAGGEVAVLVMIEAIGRLLPGVLGNADSVTDDSFAPGAMHNLVEGPVYTKPPEWRGHRVPDVLLSGHHGKIARWRRDQALRRTHANRPDLLAALDPATLDKHDRALLSSLPPAPQETASTETAEPPPSATPHPAPLAPAGPASAASGAPEPAELAPAAPDPAELAPAAPEPAEPASAAPEPADPASGAPEPAAPGGRPPATPAT</sequence>
<feature type="binding site" evidence="15">
    <location>
        <begin position="140"/>
        <end position="145"/>
    </location>
    <ligand>
        <name>S-adenosyl-L-methionine</name>
        <dbReference type="ChEBI" id="CHEBI:59789"/>
    </ligand>
</feature>
<evidence type="ECO:0000256" key="8">
    <source>
        <dbReference type="ARBA" id="ARBA00022603"/>
    </source>
</evidence>
<dbReference type="InterPro" id="IPR029028">
    <property type="entry name" value="Alpha/beta_knot_MTases"/>
</dbReference>
<feature type="compositionally biased region" description="Low complexity" evidence="17">
    <location>
        <begin position="317"/>
        <end position="339"/>
    </location>
</feature>
<evidence type="ECO:0000313" key="19">
    <source>
        <dbReference type="EMBL" id="MBB5138266.1"/>
    </source>
</evidence>